<evidence type="ECO:0000313" key="4">
    <source>
        <dbReference type="Proteomes" id="UP000243217"/>
    </source>
</evidence>
<name>A0A1V9ZXJ0_9STRA</name>
<evidence type="ECO:0008006" key="5">
    <source>
        <dbReference type="Google" id="ProtNLM"/>
    </source>
</evidence>
<keyword evidence="2" id="KW-1133">Transmembrane helix</keyword>
<keyword evidence="1" id="KW-0175">Coiled coil</keyword>
<dbReference type="EMBL" id="JNBS01001092">
    <property type="protein sequence ID" value="OQS02689.1"/>
    <property type="molecule type" value="Genomic_DNA"/>
</dbReference>
<gene>
    <name evidence="3" type="ORF">THRCLA_04953</name>
</gene>
<dbReference type="OrthoDB" id="71484at2759"/>
<comment type="caution">
    <text evidence="3">The sequence shown here is derived from an EMBL/GenBank/DDBJ whole genome shotgun (WGS) entry which is preliminary data.</text>
</comment>
<keyword evidence="2" id="KW-0812">Transmembrane</keyword>
<reference evidence="3 4" key="1">
    <citation type="journal article" date="2014" name="Genome Biol. Evol.">
        <title>The secreted proteins of Achlya hypogyna and Thraustotheca clavata identify the ancestral oomycete secretome and reveal gene acquisitions by horizontal gene transfer.</title>
        <authorList>
            <person name="Misner I."/>
            <person name="Blouin N."/>
            <person name="Leonard G."/>
            <person name="Richards T.A."/>
            <person name="Lane C.E."/>
        </authorList>
    </citation>
    <scope>NUCLEOTIDE SEQUENCE [LARGE SCALE GENOMIC DNA]</scope>
    <source>
        <strain evidence="3 4">ATCC 34112</strain>
    </source>
</reference>
<organism evidence="3 4">
    <name type="scientific">Thraustotheca clavata</name>
    <dbReference type="NCBI Taxonomy" id="74557"/>
    <lineage>
        <taxon>Eukaryota</taxon>
        <taxon>Sar</taxon>
        <taxon>Stramenopiles</taxon>
        <taxon>Oomycota</taxon>
        <taxon>Saprolegniomycetes</taxon>
        <taxon>Saprolegniales</taxon>
        <taxon>Achlyaceae</taxon>
        <taxon>Thraustotheca</taxon>
    </lineage>
</organism>
<keyword evidence="2" id="KW-0472">Membrane</keyword>
<evidence type="ECO:0000256" key="2">
    <source>
        <dbReference type="SAM" id="Phobius"/>
    </source>
</evidence>
<keyword evidence="4" id="KW-1185">Reference proteome</keyword>
<proteinExistence type="predicted"/>
<feature type="transmembrane region" description="Helical" evidence="2">
    <location>
        <begin position="41"/>
        <end position="59"/>
    </location>
</feature>
<sequence length="255" mass="28679">MRSLLSSEEGYAGFGEDKGQGLLSDSHTPTSYYQSKRHLKLLAIVMFVVCVGLVPMLVWPTQTTVTMSARDDSSLKAVPDALIETPVMEETMVEEMPTKAVAKNKMKKTKVPMEKPNIGTKELKVEHENKHVVEEVHGTEAVHEEEHGTEVAHEEVQNHHLPYPAECAKEVKELKDGEHLVLEHISQLCHDAYKKMLLHATTAPVEEVIHEEGEHQVIDAGELEIKLQKMQAEMDRLRQQLAQDEAVFVTKPIDP</sequence>
<dbReference type="AlphaFoldDB" id="A0A1V9ZXJ0"/>
<evidence type="ECO:0000256" key="1">
    <source>
        <dbReference type="SAM" id="Coils"/>
    </source>
</evidence>
<evidence type="ECO:0000313" key="3">
    <source>
        <dbReference type="EMBL" id="OQS02689.1"/>
    </source>
</evidence>
<accession>A0A1V9ZXJ0</accession>
<protein>
    <recommendedName>
        <fullName evidence="5">Transmembrane protein</fullName>
    </recommendedName>
</protein>
<dbReference type="Proteomes" id="UP000243217">
    <property type="component" value="Unassembled WGS sequence"/>
</dbReference>
<feature type="coiled-coil region" evidence="1">
    <location>
        <begin position="220"/>
        <end position="247"/>
    </location>
</feature>